<organism evidence="15 16">
    <name type="scientific">Astyanax mexicanus</name>
    <name type="common">Blind cave fish</name>
    <name type="synonym">Astyanax fasciatus mexicanus</name>
    <dbReference type="NCBI Taxonomy" id="7994"/>
    <lineage>
        <taxon>Eukaryota</taxon>
        <taxon>Metazoa</taxon>
        <taxon>Chordata</taxon>
        <taxon>Craniata</taxon>
        <taxon>Vertebrata</taxon>
        <taxon>Euteleostomi</taxon>
        <taxon>Actinopterygii</taxon>
        <taxon>Neopterygii</taxon>
        <taxon>Teleostei</taxon>
        <taxon>Ostariophysi</taxon>
        <taxon>Characiformes</taxon>
        <taxon>Characoidei</taxon>
        <taxon>Acestrorhamphidae</taxon>
        <taxon>Acestrorhamphinae</taxon>
        <taxon>Astyanax</taxon>
    </lineage>
</organism>
<reference evidence="14 17" key="1">
    <citation type="submission" date="2021-07" db="EMBL/GenBank/DDBJ databases">
        <authorList>
            <person name="Imarazene B."/>
            <person name="Zahm M."/>
            <person name="Klopp C."/>
            <person name="Cabau C."/>
            <person name="Beille S."/>
            <person name="Jouanno E."/>
            <person name="Castinel A."/>
            <person name="Lluch J."/>
            <person name="Gil L."/>
            <person name="Kuchtly C."/>
            <person name="Lopez Roques C."/>
            <person name="Donnadieu C."/>
            <person name="Parrinello H."/>
            <person name="Journot L."/>
            <person name="Du K."/>
            <person name="Schartl M."/>
            <person name="Retaux S."/>
            <person name="Guiguen Y."/>
        </authorList>
    </citation>
    <scope>NUCLEOTIDE SEQUENCE [LARGE SCALE GENOMIC DNA]</scope>
    <source>
        <strain evidence="14">Pach_M1</strain>
        <tissue evidence="14">Testis</tissue>
    </source>
</reference>
<dbReference type="PANTHER" id="PTHR22984">
    <property type="entry name" value="SERINE/THREONINE-PROTEIN KINASE PIM"/>
    <property type="match status" value="1"/>
</dbReference>
<evidence type="ECO:0000256" key="11">
    <source>
        <dbReference type="RuleBase" id="RU000304"/>
    </source>
</evidence>
<evidence type="ECO:0000313" key="14">
    <source>
        <dbReference type="EMBL" id="KAG9277583.1"/>
    </source>
</evidence>
<dbReference type="Gene3D" id="1.10.510.10">
    <property type="entry name" value="Transferase(Phosphotransferase) domain 1"/>
    <property type="match status" value="1"/>
</dbReference>
<dbReference type="EC" id="2.7.11.1" evidence="2"/>
<evidence type="ECO:0000313" key="16">
    <source>
        <dbReference type="Proteomes" id="UP000694621"/>
    </source>
</evidence>
<dbReference type="SUPFAM" id="SSF56112">
    <property type="entry name" value="Protein kinase-like (PK-like)"/>
    <property type="match status" value="1"/>
</dbReference>
<dbReference type="PROSITE" id="PS50011">
    <property type="entry name" value="PROTEIN_KINASE_DOM"/>
    <property type="match status" value="1"/>
</dbReference>
<evidence type="ECO:0000256" key="7">
    <source>
        <dbReference type="ARBA" id="ARBA00022840"/>
    </source>
</evidence>
<keyword evidence="6 14" id="KW-0418">Kinase</keyword>
<comment type="catalytic activity">
    <reaction evidence="9">
        <text>L-seryl-[protein] + ATP = O-phospho-L-seryl-[protein] + ADP + H(+)</text>
        <dbReference type="Rhea" id="RHEA:17989"/>
        <dbReference type="Rhea" id="RHEA-COMP:9863"/>
        <dbReference type="Rhea" id="RHEA-COMP:11604"/>
        <dbReference type="ChEBI" id="CHEBI:15378"/>
        <dbReference type="ChEBI" id="CHEBI:29999"/>
        <dbReference type="ChEBI" id="CHEBI:30616"/>
        <dbReference type="ChEBI" id="CHEBI:83421"/>
        <dbReference type="ChEBI" id="CHEBI:456216"/>
        <dbReference type="EC" id="2.7.11.1"/>
    </reaction>
</comment>
<gene>
    <name evidence="14" type="primary">PIM3</name>
    <name evidence="14" type="ORF">AMEX_G7602</name>
</gene>
<dbReference type="Proteomes" id="UP000694621">
    <property type="component" value="Unplaced"/>
</dbReference>
<evidence type="ECO:0000256" key="4">
    <source>
        <dbReference type="ARBA" id="ARBA00022679"/>
    </source>
</evidence>
<evidence type="ECO:0000256" key="12">
    <source>
        <dbReference type="SAM" id="MobiDB-lite"/>
    </source>
</evidence>
<dbReference type="GO" id="GO:0004674">
    <property type="term" value="F:protein serine/threonine kinase activity"/>
    <property type="evidence" value="ECO:0007669"/>
    <property type="project" value="UniProtKB-KW"/>
</dbReference>
<evidence type="ECO:0000313" key="17">
    <source>
        <dbReference type="Proteomes" id="UP000752171"/>
    </source>
</evidence>
<evidence type="ECO:0000313" key="15">
    <source>
        <dbReference type="Ensembl" id="ENSAMXP00005054048.1"/>
    </source>
</evidence>
<evidence type="ECO:0000259" key="13">
    <source>
        <dbReference type="PROSITE" id="PS50011"/>
    </source>
</evidence>
<feature type="binding site" evidence="10">
    <location>
        <position position="177"/>
    </location>
    <ligand>
        <name>ATP</name>
        <dbReference type="ChEBI" id="CHEBI:30616"/>
    </ligand>
</feature>
<dbReference type="GO" id="GO:0007346">
    <property type="term" value="P:regulation of mitotic cell cycle"/>
    <property type="evidence" value="ECO:0007669"/>
    <property type="project" value="TreeGrafter"/>
</dbReference>
<evidence type="ECO:0000256" key="8">
    <source>
        <dbReference type="ARBA" id="ARBA00047899"/>
    </source>
</evidence>
<evidence type="ECO:0000256" key="1">
    <source>
        <dbReference type="ARBA" id="ARBA00005505"/>
    </source>
</evidence>
<feature type="compositionally biased region" description="Basic and acidic residues" evidence="12">
    <location>
        <begin position="82"/>
        <end position="109"/>
    </location>
</feature>
<dbReference type="EMBL" id="JAICCE010000005">
    <property type="protein sequence ID" value="KAG9277583.1"/>
    <property type="molecule type" value="Genomic_DNA"/>
</dbReference>
<dbReference type="Pfam" id="PF00069">
    <property type="entry name" value="Pkinase"/>
    <property type="match status" value="1"/>
</dbReference>
<dbReference type="InterPro" id="IPR000719">
    <property type="entry name" value="Prot_kinase_dom"/>
</dbReference>
<protein>
    <recommendedName>
        <fullName evidence="2">non-specific serine/threonine protein kinase</fullName>
        <ecNumber evidence="2">2.7.11.1</ecNumber>
    </recommendedName>
</protein>
<evidence type="ECO:0000256" key="3">
    <source>
        <dbReference type="ARBA" id="ARBA00022527"/>
    </source>
</evidence>
<keyword evidence="7 10" id="KW-0067">ATP-binding</keyword>
<dbReference type="Ensembl" id="ENSAMXT00005058450.1">
    <property type="protein sequence ID" value="ENSAMXP00005054048.1"/>
    <property type="gene ID" value="ENSAMXG00005024195.1"/>
</dbReference>
<dbReference type="FunFam" id="1.10.510.10:FF:000392">
    <property type="entry name" value="Pim proto-oncogene, serine/threonine kinase,-related 152"/>
    <property type="match status" value="1"/>
</dbReference>
<dbReference type="Proteomes" id="UP000752171">
    <property type="component" value="Unassembled WGS sequence"/>
</dbReference>
<reference evidence="15" key="2">
    <citation type="submission" date="2025-05" db="UniProtKB">
        <authorList>
            <consortium name="Ensembl"/>
        </authorList>
    </citation>
    <scope>IDENTIFICATION</scope>
</reference>
<dbReference type="GO" id="GO:0005524">
    <property type="term" value="F:ATP binding"/>
    <property type="evidence" value="ECO:0007669"/>
    <property type="project" value="UniProtKB-UniRule"/>
</dbReference>
<evidence type="ECO:0000256" key="2">
    <source>
        <dbReference type="ARBA" id="ARBA00012513"/>
    </source>
</evidence>
<dbReference type="SMART" id="SM00220">
    <property type="entry name" value="S_TKc"/>
    <property type="match status" value="1"/>
</dbReference>
<comment type="similarity">
    <text evidence="1">Belongs to the protein kinase superfamily. CAMK Ser/Thr protein kinase family. PIM subfamily.</text>
</comment>
<dbReference type="GO" id="GO:0005737">
    <property type="term" value="C:cytoplasm"/>
    <property type="evidence" value="ECO:0007669"/>
    <property type="project" value="TreeGrafter"/>
</dbReference>
<dbReference type="InterPro" id="IPR017441">
    <property type="entry name" value="Protein_kinase_ATP_BS"/>
</dbReference>
<accession>A0A8B9LP92</accession>
<dbReference type="InterPro" id="IPR008271">
    <property type="entry name" value="Ser/Thr_kinase_AS"/>
</dbReference>
<evidence type="ECO:0000256" key="9">
    <source>
        <dbReference type="ARBA" id="ARBA00048679"/>
    </source>
</evidence>
<feature type="domain" description="Protein kinase" evidence="13">
    <location>
        <begin position="144"/>
        <end position="398"/>
    </location>
</feature>
<keyword evidence="3 11" id="KW-0723">Serine/threonine-protein kinase</keyword>
<feature type="region of interest" description="Disordered" evidence="12">
    <location>
        <begin position="1"/>
        <end position="22"/>
    </location>
</feature>
<dbReference type="PROSITE" id="PS00107">
    <property type="entry name" value="PROTEIN_KINASE_ATP"/>
    <property type="match status" value="1"/>
</dbReference>
<dbReference type="Gene3D" id="3.30.200.20">
    <property type="entry name" value="Phosphorylase Kinase, domain 1"/>
    <property type="match status" value="1"/>
</dbReference>
<keyword evidence="4" id="KW-0808">Transferase</keyword>
<keyword evidence="5 10" id="KW-0547">Nucleotide-binding</keyword>
<sequence>MDNCGARGEKRKSCGEANQPVLEGEKYLPNTEAQVVKKWKAEENWLDRRRWREWQRNTLKPGKEIRIRELLNTEAQASRKRKIEETCPERQIQRDAPKPGEEGKVRDLPNTEAQVYKKRKTEETCPERQIQTDAPKPDTFASRYITGCKLGQGGFGAVFAGTRISDGLEVAIKCVMKRRYEKCIRDPAGRIVPYEVAMMMRMSNPPVRNIIQLVEWFDEPKRFILIVERPPCCMDLNVFIHRCGGSLNERTAKNIMLQAVQAVRTCHERGVFHRDIKLENFLINPRTLELKLIDFGCGDWVKSTGYNSFAGTRIYCPPEHLIEGRYHAKPATVWSLGVLLYRMVCGFFPFRNDWEICGGLRCIRKGLSHECCDLIMRCLQPRPNWRPCFEQILHHNWFHV</sequence>
<name>A0A8B9LP92_ASTMX</name>
<dbReference type="AlphaFoldDB" id="A0A8B9LP92"/>
<feature type="region of interest" description="Disordered" evidence="12">
    <location>
        <begin position="78"/>
        <end position="112"/>
    </location>
</feature>
<proteinExistence type="inferred from homology"/>
<dbReference type="GO" id="GO:0043066">
    <property type="term" value="P:negative regulation of apoptotic process"/>
    <property type="evidence" value="ECO:0007669"/>
    <property type="project" value="TreeGrafter"/>
</dbReference>
<comment type="catalytic activity">
    <reaction evidence="8">
        <text>L-threonyl-[protein] + ATP = O-phospho-L-threonyl-[protein] + ADP + H(+)</text>
        <dbReference type="Rhea" id="RHEA:46608"/>
        <dbReference type="Rhea" id="RHEA-COMP:11060"/>
        <dbReference type="Rhea" id="RHEA-COMP:11605"/>
        <dbReference type="ChEBI" id="CHEBI:15378"/>
        <dbReference type="ChEBI" id="CHEBI:30013"/>
        <dbReference type="ChEBI" id="CHEBI:30616"/>
        <dbReference type="ChEBI" id="CHEBI:61977"/>
        <dbReference type="ChEBI" id="CHEBI:456216"/>
        <dbReference type="EC" id="2.7.11.1"/>
    </reaction>
</comment>
<dbReference type="OrthoDB" id="9984829at2759"/>
<dbReference type="InterPro" id="IPR051138">
    <property type="entry name" value="PIM_Ser/Thr_kinase"/>
</dbReference>
<dbReference type="PANTHER" id="PTHR22984:SF11">
    <property type="entry name" value="AURORA KINASE-RELATED"/>
    <property type="match status" value="1"/>
</dbReference>
<dbReference type="InterPro" id="IPR011009">
    <property type="entry name" value="Kinase-like_dom_sf"/>
</dbReference>
<evidence type="ECO:0000256" key="6">
    <source>
        <dbReference type="ARBA" id="ARBA00022777"/>
    </source>
</evidence>
<dbReference type="PROSITE" id="PS00108">
    <property type="entry name" value="PROTEIN_KINASE_ST"/>
    <property type="match status" value="1"/>
</dbReference>
<evidence type="ECO:0000256" key="10">
    <source>
        <dbReference type="PROSITE-ProRule" id="PRU10141"/>
    </source>
</evidence>
<evidence type="ECO:0000256" key="5">
    <source>
        <dbReference type="ARBA" id="ARBA00022741"/>
    </source>
</evidence>